<dbReference type="Gramene" id="Psat04G0117600-T1">
    <property type="protein sequence ID" value="KAI5416031.1"/>
    <property type="gene ID" value="KIW84_041176"/>
</dbReference>
<evidence type="ECO:0000256" key="1">
    <source>
        <dbReference type="SAM" id="MobiDB-lite"/>
    </source>
</evidence>
<organism evidence="2 3">
    <name type="scientific">Pisum sativum</name>
    <name type="common">Garden pea</name>
    <name type="synonym">Lathyrus oleraceus</name>
    <dbReference type="NCBI Taxonomy" id="3888"/>
    <lineage>
        <taxon>Eukaryota</taxon>
        <taxon>Viridiplantae</taxon>
        <taxon>Streptophyta</taxon>
        <taxon>Embryophyta</taxon>
        <taxon>Tracheophyta</taxon>
        <taxon>Spermatophyta</taxon>
        <taxon>Magnoliopsida</taxon>
        <taxon>eudicotyledons</taxon>
        <taxon>Gunneridae</taxon>
        <taxon>Pentapetalae</taxon>
        <taxon>rosids</taxon>
        <taxon>fabids</taxon>
        <taxon>Fabales</taxon>
        <taxon>Fabaceae</taxon>
        <taxon>Papilionoideae</taxon>
        <taxon>50 kb inversion clade</taxon>
        <taxon>NPAAA clade</taxon>
        <taxon>Hologalegina</taxon>
        <taxon>IRL clade</taxon>
        <taxon>Fabeae</taxon>
        <taxon>Lathyrus</taxon>
    </lineage>
</organism>
<dbReference type="AlphaFoldDB" id="A0A9D5AQT8"/>
<accession>A0A9D5AQT8</accession>
<feature type="compositionally biased region" description="Basic and acidic residues" evidence="1">
    <location>
        <begin position="74"/>
        <end position="102"/>
    </location>
</feature>
<proteinExistence type="predicted"/>
<dbReference type="EMBL" id="JAMSHJ010000004">
    <property type="protein sequence ID" value="KAI5416031.1"/>
    <property type="molecule type" value="Genomic_DNA"/>
</dbReference>
<evidence type="ECO:0000313" key="3">
    <source>
        <dbReference type="Proteomes" id="UP001058974"/>
    </source>
</evidence>
<evidence type="ECO:0000313" key="2">
    <source>
        <dbReference type="EMBL" id="KAI5416031.1"/>
    </source>
</evidence>
<reference evidence="2 3" key="1">
    <citation type="journal article" date="2022" name="Nat. Genet.">
        <title>Improved pea reference genome and pan-genome highlight genomic features and evolutionary characteristics.</title>
        <authorList>
            <person name="Yang T."/>
            <person name="Liu R."/>
            <person name="Luo Y."/>
            <person name="Hu S."/>
            <person name="Wang D."/>
            <person name="Wang C."/>
            <person name="Pandey M.K."/>
            <person name="Ge S."/>
            <person name="Xu Q."/>
            <person name="Li N."/>
            <person name="Li G."/>
            <person name="Huang Y."/>
            <person name="Saxena R.K."/>
            <person name="Ji Y."/>
            <person name="Li M."/>
            <person name="Yan X."/>
            <person name="He Y."/>
            <person name="Liu Y."/>
            <person name="Wang X."/>
            <person name="Xiang C."/>
            <person name="Varshney R.K."/>
            <person name="Ding H."/>
            <person name="Gao S."/>
            <person name="Zong X."/>
        </authorList>
    </citation>
    <scope>NUCLEOTIDE SEQUENCE [LARGE SCALE GENOMIC DNA]</scope>
    <source>
        <strain evidence="2 3">cv. Zhongwan 6</strain>
    </source>
</reference>
<keyword evidence="3" id="KW-1185">Reference proteome</keyword>
<dbReference type="Proteomes" id="UP001058974">
    <property type="component" value="Chromosome 4"/>
</dbReference>
<feature type="non-terminal residue" evidence="2">
    <location>
        <position position="1"/>
    </location>
</feature>
<feature type="region of interest" description="Disordered" evidence="1">
    <location>
        <begin position="74"/>
        <end position="106"/>
    </location>
</feature>
<protein>
    <submittedName>
        <fullName evidence="2">Uncharacterized protein</fullName>
    </submittedName>
</protein>
<sequence length="158" mass="18060">IIFIKTVFGSKKMLPGVECARKRRLHQRREGCDPATTRSLCLYTRNLQTSTSSPSIPSSLERSMLKKKQSLIDEKLGGSAREAKRRLDEKLKASMKSEENQQQKRKSIFRGKMKGKFWGITAAPIQSTGDPERRWQLLSYFRGIKGLNTIKAQKFALK</sequence>
<name>A0A9D5AQT8_PEA</name>
<comment type="caution">
    <text evidence="2">The sequence shown here is derived from an EMBL/GenBank/DDBJ whole genome shotgun (WGS) entry which is preliminary data.</text>
</comment>
<gene>
    <name evidence="2" type="ORF">KIW84_041176</name>
</gene>